<keyword evidence="1" id="KW-0732">Signal</keyword>
<gene>
    <name evidence="3" type="ORF">SAMN04488508_105130</name>
</gene>
<sequence>MKNKLYFALLLFILATKGKAQEFSIDADIRPRLEYLNGFGTLIPDGVDAGTFVQQRTRLKLGYKQEKFSAFVSVQDVSIWGDTPQIAPTDGNDSFSLAQAWIDFKFGKGWSTKLGRQALSYDDQRIFGGLDWAMQGRFHDAALLKYANDKGLKLDIGLAFNQNGVRTQTTLFDPNNGGNVRAVFDYKGMIYAWLHKDWEKFSGSLLIANNSYQNLDPNDGQTPVDGTVRRQTFGTHLVAKPAKGFSIAANIYGQTGDFTEDIELSAYNALLELTYKPGKTLFGLGFETLSGDENGGTDGKIESFFPIFGTNHKFNGYMDYFFVGNHANNVGLNDLYGKTVIKTGEKSSLLIKAHYFAAAESLGEGIDDYLGTEVDLVYTQKVLPFATLKIGYSHMFASDSMEILKGVADPASTQNWAWAMLVVKPNLLKWSPKPAAPENL</sequence>
<dbReference type="STRING" id="570521.SAMN04488508_105130"/>
<feature type="domain" description="Alginate export" evidence="2">
    <location>
        <begin position="25"/>
        <end position="323"/>
    </location>
</feature>
<name>A0A1M6G7Y7_9FLAO</name>
<dbReference type="Proteomes" id="UP000184432">
    <property type="component" value="Unassembled WGS sequence"/>
</dbReference>
<feature type="chain" id="PRO_5012906604" evidence="1">
    <location>
        <begin position="21"/>
        <end position="440"/>
    </location>
</feature>
<dbReference type="Pfam" id="PF13372">
    <property type="entry name" value="Alginate_exp"/>
    <property type="match status" value="1"/>
</dbReference>
<feature type="signal peptide" evidence="1">
    <location>
        <begin position="1"/>
        <end position="20"/>
    </location>
</feature>
<dbReference type="InterPro" id="IPR025388">
    <property type="entry name" value="Alginate_export_dom"/>
</dbReference>
<organism evidence="3 4">
    <name type="scientific">Aquimarina spongiae</name>
    <dbReference type="NCBI Taxonomy" id="570521"/>
    <lineage>
        <taxon>Bacteria</taxon>
        <taxon>Pseudomonadati</taxon>
        <taxon>Bacteroidota</taxon>
        <taxon>Flavobacteriia</taxon>
        <taxon>Flavobacteriales</taxon>
        <taxon>Flavobacteriaceae</taxon>
        <taxon>Aquimarina</taxon>
    </lineage>
</organism>
<evidence type="ECO:0000313" key="3">
    <source>
        <dbReference type="EMBL" id="SHJ06125.1"/>
    </source>
</evidence>
<dbReference type="OrthoDB" id="1070463at2"/>
<evidence type="ECO:0000259" key="2">
    <source>
        <dbReference type="Pfam" id="PF13372"/>
    </source>
</evidence>
<reference evidence="4" key="1">
    <citation type="submission" date="2016-11" db="EMBL/GenBank/DDBJ databases">
        <authorList>
            <person name="Varghese N."/>
            <person name="Submissions S."/>
        </authorList>
    </citation>
    <scope>NUCLEOTIDE SEQUENCE [LARGE SCALE GENOMIC DNA]</scope>
    <source>
        <strain evidence="4">DSM 22623</strain>
    </source>
</reference>
<evidence type="ECO:0000313" key="4">
    <source>
        <dbReference type="Proteomes" id="UP000184432"/>
    </source>
</evidence>
<protein>
    <submittedName>
        <fullName evidence="3">Alginate export</fullName>
    </submittedName>
</protein>
<dbReference type="SUPFAM" id="SSF56935">
    <property type="entry name" value="Porins"/>
    <property type="match status" value="1"/>
</dbReference>
<dbReference type="AlphaFoldDB" id="A0A1M6G7Y7"/>
<keyword evidence="4" id="KW-1185">Reference proteome</keyword>
<proteinExistence type="predicted"/>
<evidence type="ECO:0000256" key="1">
    <source>
        <dbReference type="SAM" id="SignalP"/>
    </source>
</evidence>
<accession>A0A1M6G7Y7</accession>
<dbReference type="RefSeq" id="WP_073316337.1">
    <property type="nucleotide sequence ID" value="NZ_FQYP01000005.1"/>
</dbReference>
<dbReference type="EMBL" id="FQYP01000005">
    <property type="protein sequence ID" value="SHJ06125.1"/>
    <property type="molecule type" value="Genomic_DNA"/>
</dbReference>